<dbReference type="AlphaFoldDB" id="A0A927GZV8"/>
<organism evidence="10 11">
    <name type="scientific">Paenibacillus oceani</name>
    <dbReference type="NCBI Taxonomy" id="2772510"/>
    <lineage>
        <taxon>Bacteria</taxon>
        <taxon>Bacillati</taxon>
        <taxon>Bacillota</taxon>
        <taxon>Bacilli</taxon>
        <taxon>Bacillales</taxon>
        <taxon>Paenibacillaceae</taxon>
        <taxon>Paenibacillus</taxon>
    </lineage>
</organism>
<feature type="transmembrane region" description="Helical" evidence="8">
    <location>
        <begin position="140"/>
        <end position="159"/>
    </location>
</feature>
<dbReference type="Pfam" id="PF13231">
    <property type="entry name" value="PMT_2"/>
    <property type="match status" value="1"/>
</dbReference>
<evidence type="ECO:0000256" key="5">
    <source>
        <dbReference type="ARBA" id="ARBA00022692"/>
    </source>
</evidence>
<keyword evidence="4" id="KW-0808">Transferase</keyword>
<keyword evidence="3" id="KW-0328">Glycosyltransferase</keyword>
<dbReference type="RefSeq" id="WP_190929031.1">
    <property type="nucleotide sequence ID" value="NZ_JACXJA010000019.1"/>
</dbReference>
<gene>
    <name evidence="10" type="ORF">IDH45_15515</name>
</gene>
<dbReference type="GO" id="GO:0016763">
    <property type="term" value="F:pentosyltransferase activity"/>
    <property type="evidence" value="ECO:0007669"/>
    <property type="project" value="TreeGrafter"/>
</dbReference>
<feature type="transmembrane region" description="Helical" evidence="8">
    <location>
        <begin position="171"/>
        <end position="199"/>
    </location>
</feature>
<reference evidence="10" key="1">
    <citation type="submission" date="2020-09" db="EMBL/GenBank/DDBJ databases">
        <title>A novel bacterium of genus Paenibacillus, isolated from South China Sea.</title>
        <authorList>
            <person name="Huang H."/>
            <person name="Mo K."/>
            <person name="Hu Y."/>
        </authorList>
    </citation>
    <scope>NUCLEOTIDE SEQUENCE</scope>
    <source>
        <strain evidence="10">IB182363</strain>
    </source>
</reference>
<dbReference type="PANTHER" id="PTHR33908">
    <property type="entry name" value="MANNOSYLTRANSFERASE YKCB-RELATED"/>
    <property type="match status" value="1"/>
</dbReference>
<dbReference type="PANTHER" id="PTHR33908:SF11">
    <property type="entry name" value="MEMBRANE PROTEIN"/>
    <property type="match status" value="1"/>
</dbReference>
<keyword evidence="5 8" id="KW-0812">Transmembrane</keyword>
<evidence type="ECO:0000256" key="4">
    <source>
        <dbReference type="ARBA" id="ARBA00022679"/>
    </source>
</evidence>
<keyword evidence="11" id="KW-1185">Reference proteome</keyword>
<evidence type="ECO:0000256" key="2">
    <source>
        <dbReference type="ARBA" id="ARBA00022475"/>
    </source>
</evidence>
<comment type="caution">
    <text evidence="10">The sequence shown here is derived from an EMBL/GenBank/DDBJ whole genome shotgun (WGS) entry which is preliminary data.</text>
</comment>
<feature type="transmembrane region" description="Helical" evidence="8">
    <location>
        <begin position="370"/>
        <end position="390"/>
    </location>
</feature>
<evidence type="ECO:0000256" key="7">
    <source>
        <dbReference type="ARBA" id="ARBA00023136"/>
    </source>
</evidence>
<accession>A0A927GZV8</accession>
<dbReference type="GO" id="GO:0009103">
    <property type="term" value="P:lipopolysaccharide biosynthetic process"/>
    <property type="evidence" value="ECO:0007669"/>
    <property type="project" value="UniProtKB-ARBA"/>
</dbReference>
<dbReference type="GO" id="GO:0005886">
    <property type="term" value="C:plasma membrane"/>
    <property type="evidence" value="ECO:0007669"/>
    <property type="project" value="UniProtKB-SubCell"/>
</dbReference>
<keyword evidence="7 8" id="KW-0472">Membrane</keyword>
<evidence type="ECO:0000256" key="6">
    <source>
        <dbReference type="ARBA" id="ARBA00022989"/>
    </source>
</evidence>
<dbReference type="EMBL" id="JACXJA010000019">
    <property type="protein sequence ID" value="MBD2863401.1"/>
    <property type="molecule type" value="Genomic_DNA"/>
</dbReference>
<proteinExistence type="predicted"/>
<evidence type="ECO:0000256" key="3">
    <source>
        <dbReference type="ARBA" id="ARBA00022676"/>
    </source>
</evidence>
<dbReference type="InterPro" id="IPR038731">
    <property type="entry name" value="RgtA/B/C-like"/>
</dbReference>
<evidence type="ECO:0000313" key="11">
    <source>
        <dbReference type="Proteomes" id="UP000639396"/>
    </source>
</evidence>
<dbReference type="Proteomes" id="UP000639396">
    <property type="component" value="Unassembled WGS sequence"/>
</dbReference>
<evidence type="ECO:0000259" key="9">
    <source>
        <dbReference type="Pfam" id="PF13231"/>
    </source>
</evidence>
<feature type="domain" description="Glycosyltransferase RgtA/B/C/D-like" evidence="9">
    <location>
        <begin position="92"/>
        <end position="224"/>
    </location>
</feature>
<feature type="transmembrane region" description="Helical" evidence="8">
    <location>
        <begin position="205"/>
        <end position="226"/>
    </location>
</feature>
<feature type="transmembrane region" description="Helical" evidence="8">
    <location>
        <begin position="347"/>
        <end position="364"/>
    </location>
</feature>
<keyword evidence="6 8" id="KW-1133">Transmembrane helix</keyword>
<evidence type="ECO:0000313" key="10">
    <source>
        <dbReference type="EMBL" id="MBD2863401.1"/>
    </source>
</evidence>
<keyword evidence="2" id="KW-1003">Cell membrane</keyword>
<protein>
    <submittedName>
        <fullName evidence="10">Glycosyltransferase family 39 protein</fullName>
    </submittedName>
</protein>
<sequence>MLARCKWHTYAIMAVLALALILRLDYVLKFEHVPIEYDQLNYTKTAIQLLEKGVYAYLDTEPNSLVTPGFPVLLTAFYWMFGYSPLEPTLQIYRVFQCVLALVAIWFIYKIGVRLFRPVIGVIAAMFAAVHPMFVWSTSLILTEVPFLSVFMALIYTQVRIMQDNRLRDHIAMGVLLGIATLIRPNVLPVAVVPYVFLWMTNRKAYIPFIAASFGAFVLVMMPWWIRNLITFHQFIPIAKGEAGNPFLGGTDPYMRGTIEWTTIDKNDQFGEGVSRIRQGLKEEPGLWIHWFTLGKWKYFFFRHWVGPYPFHVANWYYVLLDKLHFAIIYIGWVMLPVMSLFKNRAALYLFVCLAVFYSVHALFIPEPRYIYSMLPFLMLGTAQLVVGVFRTKHIANASLDKIKNIKNRNVQEGGRDSGNQ</sequence>
<comment type="subcellular location">
    <subcellularLocation>
        <location evidence="1">Cell membrane</location>
        <topology evidence="1">Multi-pass membrane protein</topology>
    </subcellularLocation>
</comment>
<feature type="transmembrane region" description="Helical" evidence="8">
    <location>
        <begin position="7"/>
        <end position="24"/>
    </location>
</feature>
<evidence type="ECO:0000256" key="1">
    <source>
        <dbReference type="ARBA" id="ARBA00004651"/>
    </source>
</evidence>
<name>A0A927GZV8_9BACL</name>
<dbReference type="InterPro" id="IPR050297">
    <property type="entry name" value="LipidA_mod_glycosyltrf_83"/>
</dbReference>
<evidence type="ECO:0000256" key="8">
    <source>
        <dbReference type="SAM" id="Phobius"/>
    </source>
</evidence>
<feature type="transmembrane region" description="Helical" evidence="8">
    <location>
        <begin position="90"/>
        <end position="108"/>
    </location>
</feature>